<comment type="caution">
    <text evidence="2">The sequence shown here is derived from an EMBL/GenBank/DDBJ whole genome shotgun (WGS) entry which is preliminary data.</text>
</comment>
<feature type="non-terminal residue" evidence="2">
    <location>
        <position position="105"/>
    </location>
</feature>
<evidence type="ECO:0000313" key="3">
    <source>
        <dbReference type="Proteomes" id="UP000023152"/>
    </source>
</evidence>
<name>X6LA75_RETFI</name>
<dbReference type="EMBL" id="ASPP01047837">
    <property type="protein sequence ID" value="ETN98036.1"/>
    <property type="molecule type" value="Genomic_DNA"/>
</dbReference>
<gene>
    <name evidence="2" type="ORF">RFI_39486</name>
</gene>
<proteinExistence type="predicted"/>
<organism evidence="2 3">
    <name type="scientific">Reticulomyxa filosa</name>
    <dbReference type="NCBI Taxonomy" id="46433"/>
    <lineage>
        <taxon>Eukaryota</taxon>
        <taxon>Sar</taxon>
        <taxon>Rhizaria</taxon>
        <taxon>Retaria</taxon>
        <taxon>Foraminifera</taxon>
        <taxon>Monothalamids</taxon>
        <taxon>Reticulomyxidae</taxon>
        <taxon>Reticulomyxa</taxon>
    </lineage>
</organism>
<feature type="region of interest" description="Disordered" evidence="1">
    <location>
        <begin position="57"/>
        <end position="78"/>
    </location>
</feature>
<evidence type="ECO:0000256" key="1">
    <source>
        <dbReference type="SAM" id="MobiDB-lite"/>
    </source>
</evidence>
<reference evidence="2 3" key="1">
    <citation type="journal article" date="2013" name="Curr. Biol.">
        <title>The Genome of the Foraminiferan Reticulomyxa filosa.</title>
        <authorList>
            <person name="Glockner G."/>
            <person name="Hulsmann N."/>
            <person name="Schleicher M."/>
            <person name="Noegel A.A."/>
            <person name="Eichinger L."/>
            <person name="Gallinger C."/>
            <person name="Pawlowski J."/>
            <person name="Sierra R."/>
            <person name="Euteneuer U."/>
            <person name="Pillet L."/>
            <person name="Moustafa A."/>
            <person name="Platzer M."/>
            <person name="Groth M."/>
            <person name="Szafranski K."/>
            <person name="Schliwa M."/>
        </authorList>
    </citation>
    <scope>NUCLEOTIDE SEQUENCE [LARGE SCALE GENOMIC DNA]</scope>
</reference>
<protein>
    <submittedName>
        <fullName evidence="2">Uncharacterized protein</fullName>
    </submittedName>
</protein>
<dbReference type="AlphaFoldDB" id="X6LA75"/>
<evidence type="ECO:0000313" key="2">
    <source>
        <dbReference type="EMBL" id="ETN98036.1"/>
    </source>
</evidence>
<accession>X6LA75</accession>
<dbReference type="Proteomes" id="UP000023152">
    <property type="component" value="Unassembled WGS sequence"/>
</dbReference>
<keyword evidence="3" id="KW-1185">Reference proteome</keyword>
<sequence>MDENCLLGKTADVTKQKLKEYYNSQDKLVPLFDDPPQSIDTCYVRLVLLTRQQFQERKDKLSNKEEEKEYSDHKIREEDEKWPNTMDYPLLYDEQETIELENIWI</sequence>